<feature type="chain" id="PRO_5044757113" evidence="4">
    <location>
        <begin position="20"/>
        <end position="582"/>
    </location>
</feature>
<feature type="compositionally biased region" description="Basic and acidic residues" evidence="3">
    <location>
        <begin position="432"/>
        <end position="449"/>
    </location>
</feature>
<dbReference type="PROSITE" id="PS00616">
    <property type="entry name" value="HIS_ACID_PHOSPHAT_1"/>
    <property type="match status" value="1"/>
</dbReference>
<dbReference type="Gene3D" id="3.40.50.1240">
    <property type="entry name" value="Phosphoglycerate mutase-like"/>
    <property type="match status" value="1"/>
</dbReference>
<feature type="compositionally biased region" description="Acidic residues" evidence="3">
    <location>
        <begin position="321"/>
        <end position="330"/>
    </location>
</feature>
<dbReference type="PANTHER" id="PTHR11567:SF110">
    <property type="entry name" value="2-PHOSPHOXYLOSE PHOSPHATASE 1"/>
    <property type="match status" value="1"/>
</dbReference>
<evidence type="ECO:0000256" key="1">
    <source>
        <dbReference type="ARBA" id="ARBA00005375"/>
    </source>
</evidence>
<evidence type="ECO:0000313" key="5">
    <source>
        <dbReference type="EMBL" id="KAL3827500.1"/>
    </source>
</evidence>
<dbReference type="InterPro" id="IPR050645">
    <property type="entry name" value="Histidine_acid_phosphatase"/>
</dbReference>
<dbReference type="AlphaFoldDB" id="A0ABD3ST18"/>
<dbReference type="PANTHER" id="PTHR11567">
    <property type="entry name" value="ACID PHOSPHATASE-RELATED"/>
    <property type="match status" value="1"/>
</dbReference>
<evidence type="ECO:0000256" key="4">
    <source>
        <dbReference type="SAM" id="SignalP"/>
    </source>
</evidence>
<organism evidence="5 6">
    <name type="scientific">Cyclostephanos tholiformis</name>
    <dbReference type="NCBI Taxonomy" id="382380"/>
    <lineage>
        <taxon>Eukaryota</taxon>
        <taxon>Sar</taxon>
        <taxon>Stramenopiles</taxon>
        <taxon>Ochrophyta</taxon>
        <taxon>Bacillariophyta</taxon>
        <taxon>Coscinodiscophyceae</taxon>
        <taxon>Thalassiosirophycidae</taxon>
        <taxon>Stephanodiscales</taxon>
        <taxon>Stephanodiscaceae</taxon>
        <taxon>Cyclostephanos</taxon>
    </lineage>
</organism>
<feature type="region of interest" description="Disordered" evidence="3">
    <location>
        <begin position="432"/>
        <end position="453"/>
    </location>
</feature>
<evidence type="ECO:0000256" key="2">
    <source>
        <dbReference type="ARBA" id="ARBA00022801"/>
    </source>
</evidence>
<sequence length="582" mass="65308">MRRPPWRILITLRLVASLASPLTDDRSSRPNVVNDDGGGVGRGRPRMRLRLNQVHVIHRHGDRTPITPMKDESYWRGTLPESSVLDGISRGTYLLRRAHPPGGGDDGETSNGSARHGAQGRGPFGQLTMMGLLQMVELGERLRSELTVGHDDDADEKEEEDDEMTTMGRLRLFTPEVPLHPRRVKVMSTDFPRTIQSVQALLVGLFPDLLATPSSDHREDDDDDEILGRTSASIIEIDVSHTNGYFIPDPQPRQHDAQLDLERHLSLRSHLMEREWKLRDYACRITDALGEHMGEGAWDVSFGIGQEEEEEEGGGSGDKGEENDDDDDDVVVVAGGGNAGSSGIVDGVVRRRPLAWAQMCEVLVCLSSRGMLPDSLSEEDVAIVSDHVAWRWFENLGHPVLAKSAMFKFANCLVESMRRKANEVDVIVGVGDRSRGEDDDGAERQKKHEDEEEPMLRIYSAHDSTLIGLLCVLGLERPVEWPEYGSALKVELIGEEEEEADGHDTNDAVLRPRRHWVRFSLNGQVLRCTWHRNDFDEPASMVPLDKLEEMIHMEHELFDDDCDNPNGLRLKYSWKGGMLSRH</sequence>
<evidence type="ECO:0000313" key="6">
    <source>
        <dbReference type="Proteomes" id="UP001530377"/>
    </source>
</evidence>
<proteinExistence type="inferred from homology"/>
<keyword evidence="6" id="KW-1185">Reference proteome</keyword>
<feature type="region of interest" description="Disordered" evidence="3">
    <location>
        <begin position="94"/>
        <end position="124"/>
    </location>
</feature>
<reference evidence="5 6" key="1">
    <citation type="submission" date="2024-10" db="EMBL/GenBank/DDBJ databases">
        <title>Updated reference genomes for cyclostephanoid diatoms.</title>
        <authorList>
            <person name="Roberts W.R."/>
            <person name="Alverson A.J."/>
        </authorList>
    </citation>
    <scope>NUCLEOTIDE SEQUENCE [LARGE SCALE GENOMIC DNA]</scope>
    <source>
        <strain evidence="5 6">AJA228-03</strain>
    </source>
</reference>
<keyword evidence="2" id="KW-0378">Hydrolase</keyword>
<dbReference type="Proteomes" id="UP001530377">
    <property type="component" value="Unassembled WGS sequence"/>
</dbReference>
<dbReference type="InterPro" id="IPR033379">
    <property type="entry name" value="Acid_Pase_AS"/>
</dbReference>
<keyword evidence="4" id="KW-0732">Signal</keyword>
<evidence type="ECO:0000256" key="3">
    <source>
        <dbReference type="SAM" id="MobiDB-lite"/>
    </source>
</evidence>
<name>A0ABD3ST18_9STRA</name>
<accession>A0ABD3ST18</accession>
<feature type="region of interest" description="Disordered" evidence="3">
    <location>
        <begin position="20"/>
        <end position="45"/>
    </location>
</feature>
<gene>
    <name evidence="5" type="ORF">ACHAXA_003769</name>
</gene>
<dbReference type="InterPro" id="IPR000560">
    <property type="entry name" value="His_Pase_clade-2"/>
</dbReference>
<dbReference type="CDD" id="cd07061">
    <property type="entry name" value="HP_HAP_like"/>
    <property type="match status" value="1"/>
</dbReference>
<dbReference type="Pfam" id="PF00328">
    <property type="entry name" value="His_Phos_2"/>
    <property type="match status" value="2"/>
</dbReference>
<comment type="similarity">
    <text evidence="1">Belongs to the histidine acid phosphatase family.</text>
</comment>
<feature type="region of interest" description="Disordered" evidence="3">
    <location>
        <begin position="306"/>
        <end position="330"/>
    </location>
</feature>
<comment type="caution">
    <text evidence="5">The sequence shown here is derived from an EMBL/GenBank/DDBJ whole genome shotgun (WGS) entry which is preliminary data.</text>
</comment>
<protein>
    <submittedName>
        <fullName evidence="5">Uncharacterized protein</fullName>
    </submittedName>
</protein>
<dbReference type="EMBL" id="JALLPB020000003">
    <property type="protein sequence ID" value="KAL3827500.1"/>
    <property type="molecule type" value="Genomic_DNA"/>
</dbReference>
<dbReference type="SUPFAM" id="SSF53254">
    <property type="entry name" value="Phosphoglycerate mutase-like"/>
    <property type="match status" value="1"/>
</dbReference>
<feature type="signal peptide" evidence="4">
    <location>
        <begin position="1"/>
        <end position="19"/>
    </location>
</feature>
<dbReference type="GO" id="GO:0016787">
    <property type="term" value="F:hydrolase activity"/>
    <property type="evidence" value="ECO:0007669"/>
    <property type="project" value="UniProtKB-KW"/>
</dbReference>
<dbReference type="InterPro" id="IPR029033">
    <property type="entry name" value="His_PPase_superfam"/>
</dbReference>